<keyword evidence="4" id="KW-1185">Reference proteome</keyword>
<reference evidence="3 4" key="2">
    <citation type="submission" date="2018-04" db="EMBL/GenBank/DDBJ databases">
        <title>Thauera lacus sp. nov., isolated from an saline lake in Inner Mongolia, China.</title>
        <authorList>
            <person name="Liang Q.-Y."/>
        </authorList>
    </citation>
    <scope>NUCLEOTIDE SEQUENCE [LARGE SCALE GENOMIC DNA]</scope>
    <source>
        <strain evidence="3 4">D20</strain>
    </source>
</reference>
<gene>
    <name evidence="3" type="ORF">C8261_06915</name>
</gene>
<keyword evidence="1" id="KW-0175">Coiled coil</keyword>
<dbReference type="RefSeq" id="WP_107492918.1">
    <property type="nucleotide sequence ID" value="NZ_PZKC01000004.1"/>
</dbReference>
<dbReference type="Pfam" id="PF03961">
    <property type="entry name" value="FapA"/>
    <property type="match status" value="1"/>
</dbReference>
<dbReference type="EMBL" id="PZKC01000004">
    <property type="protein sequence ID" value="PTD97109.1"/>
    <property type="molecule type" value="Genomic_DNA"/>
</dbReference>
<sequence length="551" mass="58057">MDDSSAAGEHPRAGLGLSFAEDEHGVLLAACKPDPLAEAIDEAWLHARLAEQGYGSLRFQPEAITLLLGCYNAGEAVEALKLGERVDARAEVGISGDGLYATLTIHPPQGGQRLSRSQVLERLTEIGVSEGVLLDAIATAVDAGEAEAAVIARGRAPRHGDDGRLVSALPEVRSRVPRLTESGQVDYRDLGEIQVVHPGQVLMRRLPPTAGENGINVRGQVLPARPGKDVMFAAQLQGAQCQPDDPDVLVATVAGQPVVVKGGVIVEPVFAVAAVNMASGNIRFDGSVKVGGDVAAGMRIEASGDIEIGGTAEPCTLVAGGNIVVKGGVLGGLGRKELADSVIRCAGCFSANYAQQARIEAGDSIFIDDMAMQCELSAGKHIRVGDQRRGHIIGGRALAMLSITGKVLGSPNRIATAFEIGVSPDTNRRIQQLASARDEREQQLLDISRLLVFADRNPTRVDPRMVERACATATRLNDEIKALREEEQQLNALIELSSQARVLAEQRIHEGVSVLYGVQRYRVNGEHGPGVIMPGEGGLVLGDGDSAETTA</sequence>
<dbReference type="PANTHER" id="PTHR38032:SF1">
    <property type="entry name" value="RNA-BINDING PROTEIN KHPB N-TERMINAL DOMAIN-CONTAINING PROTEIN"/>
    <property type="match status" value="1"/>
</dbReference>
<evidence type="ECO:0000313" key="4">
    <source>
        <dbReference type="Proteomes" id="UP000241193"/>
    </source>
</evidence>
<evidence type="ECO:0000313" key="3">
    <source>
        <dbReference type="EMBL" id="PTD97109.1"/>
    </source>
</evidence>
<dbReference type="InterPro" id="IPR046866">
    <property type="entry name" value="FapA_N"/>
</dbReference>
<dbReference type="AlphaFoldDB" id="A0A2T4IH58"/>
<protein>
    <submittedName>
        <fullName evidence="3">DUF342 domain-containing protein</fullName>
    </submittedName>
</protein>
<dbReference type="InterPro" id="IPR046865">
    <property type="entry name" value="FapA_b_solenoid"/>
</dbReference>
<feature type="domain" description="Flagellar Assembly Protein A N-terminal region" evidence="2">
    <location>
        <begin position="91"/>
        <end position="261"/>
    </location>
</feature>
<dbReference type="PANTHER" id="PTHR38032">
    <property type="entry name" value="POLYMERASE-RELATED"/>
    <property type="match status" value="1"/>
</dbReference>
<evidence type="ECO:0000256" key="1">
    <source>
        <dbReference type="SAM" id="Coils"/>
    </source>
</evidence>
<dbReference type="Proteomes" id="UP000241193">
    <property type="component" value="Unassembled WGS sequence"/>
</dbReference>
<organism evidence="3 4">
    <name type="scientific">Pseudothauera lacus</name>
    <dbReference type="NCBI Taxonomy" id="2136175"/>
    <lineage>
        <taxon>Bacteria</taxon>
        <taxon>Pseudomonadati</taxon>
        <taxon>Pseudomonadota</taxon>
        <taxon>Betaproteobacteria</taxon>
        <taxon>Rhodocyclales</taxon>
        <taxon>Zoogloeaceae</taxon>
        <taxon>Pseudothauera</taxon>
    </lineage>
</organism>
<feature type="coiled-coil region" evidence="1">
    <location>
        <begin position="466"/>
        <end position="500"/>
    </location>
</feature>
<reference evidence="3 4" key="1">
    <citation type="submission" date="2018-03" db="EMBL/GenBank/DDBJ databases">
        <authorList>
            <person name="Keele B.F."/>
        </authorList>
    </citation>
    <scope>NUCLEOTIDE SEQUENCE [LARGE SCALE GENOMIC DNA]</scope>
    <source>
        <strain evidence="3 4">D20</strain>
    </source>
</reference>
<comment type="caution">
    <text evidence="3">The sequence shown here is derived from an EMBL/GenBank/DDBJ whole genome shotgun (WGS) entry which is preliminary data.</text>
</comment>
<dbReference type="OrthoDB" id="5807941at2"/>
<dbReference type="Pfam" id="PF20250">
    <property type="entry name" value="FapA_N"/>
    <property type="match status" value="1"/>
</dbReference>
<accession>A0A2T4IH58</accession>
<name>A0A2T4IH58_9RHOO</name>
<proteinExistence type="predicted"/>
<evidence type="ECO:0000259" key="2">
    <source>
        <dbReference type="Pfam" id="PF20250"/>
    </source>
</evidence>
<dbReference type="InterPro" id="IPR005646">
    <property type="entry name" value="FapA"/>
</dbReference>